<protein>
    <submittedName>
        <fullName evidence="1">Uncharacterized protein</fullName>
    </submittedName>
</protein>
<dbReference type="EMBL" id="BARV01016795">
    <property type="protein sequence ID" value="GAI30908.1"/>
    <property type="molecule type" value="Genomic_DNA"/>
</dbReference>
<proteinExistence type="predicted"/>
<feature type="non-terminal residue" evidence="1">
    <location>
        <position position="1"/>
    </location>
</feature>
<sequence length="29" mass="3208">TTGITAEAVPTLLLRIDEERGVSFTMEWA</sequence>
<name>X1MI01_9ZZZZ</name>
<gene>
    <name evidence="1" type="ORF">S06H3_28745</name>
</gene>
<organism evidence="1">
    <name type="scientific">marine sediment metagenome</name>
    <dbReference type="NCBI Taxonomy" id="412755"/>
    <lineage>
        <taxon>unclassified sequences</taxon>
        <taxon>metagenomes</taxon>
        <taxon>ecological metagenomes</taxon>
    </lineage>
</organism>
<evidence type="ECO:0000313" key="1">
    <source>
        <dbReference type="EMBL" id="GAI30908.1"/>
    </source>
</evidence>
<comment type="caution">
    <text evidence="1">The sequence shown here is derived from an EMBL/GenBank/DDBJ whole genome shotgun (WGS) entry which is preliminary data.</text>
</comment>
<dbReference type="AlphaFoldDB" id="X1MI01"/>
<accession>X1MI01</accession>
<reference evidence="1" key="1">
    <citation type="journal article" date="2014" name="Front. Microbiol.">
        <title>High frequency of phylogenetically diverse reductive dehalogenase-homologous genes in deep subseafloor sedimentary metagenomes.</title>
        <authorList>
            <person name="Kawai M."/>
            <person name="Futagami T."/>
            <person name="Toyoda A."/>
            <person name="Takaki Y."/>
            <person name="Nishi S."/>
            <person name="Hori S."/>
            <person name="Arai W."/>
            <person name="Tsubouchi T."/>
            <person name="Morono Y."/>
            <person name="Uchiyama I."/>
            <person name="Ito T."/>
            <person name="Fujiyama A."/>
            <person name="Inagaki F."/>
            <person name="Takami H."/>
        </authorList>
    </citation>
    <scope>NUCLEOTIDE SEQUENCE</scope>
    <source>
        <strain evidence="1">Expedition CK06-06</strain>
    </source>
</reference>